<evidence type="ECO:0000313" key="3">
    <source>
        <dbReference type="Proteomes" id="UP000252797"/>
    </source>
</evidence>
<evidence type="ECO:0000313" key="2">
    <source>
        <dbReference type="EMBL" id="RCA10725.1"/>
    </source>
</evidence>
<keyword evidence="1" id="KW-1133">Transmembrane helix</keyword>
<sequence>MPFIVYFFVLLLTLYIPLPTLLLLIHRLSYQHDTITMLSKGFLLLFVFLDYKFSFYCIYNCRVKKRYYWYLTLANLFEFFVHLYLLFTYRTVYLSLICLIQFLLLVCMLFFPLSKKFRNTLFT</sequence>
<keyword evidence="1" id="KW-0472">Membrane</keyword>
<dbReference type="AlphaFoldDB" id="A0A367CDJ7"/>
<feature type="transmembrane region" description="Helical" evidence="1">
    <location>
        <begin position="93"/>
        <end position="113"/>
    </location>
</feature>
<feature type="transmembrane region" description="Helical" evidence="1">
    <location>
        <begin position="67"/>
        <end position="87"/>
    </location>
</feature>
<proteinExistence type="predicted"/>
<feature type="transmembrane region" description="Helical" evidence="1">
    <location>
        <begin position="37"/>
        <end position="55"/>
    </location>
</feature>
<reference evidence="2 3" key="1">
    <citation type="submission" date="2015-06" db="EMBL/GenBank/DDBJ databases">
        <title>The Genome Sequence of Enterococcus durans 4EA1.</title>
        <authorList>
            <consortium name="The Broad Institute Genomics Platform"/>
            <consortium name="The Broad Institute Genome Sequencing Center for Infectious Disease"/>
            <person name="Earl A.M."/>
            <person name="Van Tyne D."/>
            <person name="Lebreton F."/>
            <person name="Saavedra J.T."/>
            <person name="Gilmore M.S."/>
            <person name="Manson Mcguire A."/>
            <person name="Clock S."/>
            <person name="Crupain M."/>
            <person name="Rangan U."/>
            <person name="Young S."/>
            <person name="Abouelleil A."/>
            <person name="Cao P."/>
            <person name="Chapman S.B."/>
            <person name="Griggs A."/>
            <person name="Priest M."/>
            <person name="Shea T."/>
            <person name="Wortman J."/>
            <person name="Nusbaum C."/>
            <person name="Birren B."/>
        </authorList>
    </citation>
    <scope>NUCLEOTIDE SEQUENCE [LARGE SCALE GENOMIC DNA]</scope>
    <source>
        <strain evidence="2 3">4EA1</strain>
    </source>
</reference>
<comment type="caution">
    <text evidence="2">The sequence shown here is derived from an EMBL/GenBank/DDBJ whole genome shotgun (WGS) entry which is preliminary data.</text>
</comment>
<evidence type="ECO:0000256" key="1">
    <source>
        <dbReference type="SAM" id="Phobius"/>
    </source>
</evidence>
<gene>
    <name evidence="2" type="ORF">EA71_01478</name>
</gene>
<organism evidence="2 3">
    <name type="scientific">Enterococcus durans</name>
    <dbReference type="NCBI Taxonomy" id="53345"/>
    <lineage>
        <taxon>Bacteria</taxon>
        <taxon>Bacillati</taxon>
        <taxon>Bacillota</taxon>
        <taxon>Bacilli</taxon>
        <taxon>Lactobacillales</taxon>
        <taxon>Enterococcaceae</taxon>
        <taxon>Enterococcus</taxon>
    </lineage>
</organism>
<keyword evidence="1" id="KW-0812">Transmembrane</keyword>
<dbReference type="EMBL" id="LEPB01000004">
    <property type="protein sequence ID" value="RCA10725.1"/>
    <property type="molecule type" value="Genomic_DNA"/>
</dbReference>
<dbReference type="Proteomes" id="UP000252797">
    <property type="component" value="Unassembled WGS sequence"/>
</dbReference>
<feature type="transmembrane region" description="Helical" evidence="1">
    <location>
        <begin position="5"/>
        <end position="25"/>
    </location>
</feature>
<name>A0A367CDJ7_9ENTE</name>
<accession>A0A367CDJ7</accession>
<protein>
    <submittedName>
        <fullName evidence="2">Uncharacterized protein</fullName>
    </submittedName>
</protein>